<evidence type="ECO:0000313" key="2">
    <source>
        <dbReference type="Proteomes" id="UP000187251"/>
    </source>
</evidence>
<gene>
    <name evidence="1" type="ORF">BIZ92_30170</name>
</gene>
<reference evidence="1 2" key="1">
    <citation type="submission" date="2016-09" db="EMBL/GenBank/DDBJ databases">
        <title>Phylogenomics of Achromobacter.</title>
        <authorList>
            <person name="Jeukens J."/>
            <person name="Freschi L."/>
            <person name="Vincent A.T."/>
            <person name="Emond-Rheault J.-G."/>
            <person name="Kukavica-Ibrulj I."/>
            <person name="Charette S.J."/>
            <person name="Levesque R.C."/>
        </authorList>
    </citation>
    <scope>NUCLEOTIDE SEQUENCE [LARGE SCALE GENOMIC DNA]</scope>
    <source>
        <strain evidence="1 2">AUS488</strain>
    </source>
</reference>
<comment type="caution">
    <text evidence="1">The sequence shown here is derived from an EMBL/GenBank/DDBJ whole genome shotgun (WGS) entry which is preliminary data.</text>
</comment>
<proteinExistence type="predicted"/>
<evidence type="ECO:0000313" key="1">
    <source>
        <dbReference type="EMBL" id="OMG82923.1"/>
    </source>
</evidence>
<sequence length="82" mass="8871">MTSGEDCLALQEAYLAMFEFMAQLYQRTGSDEVGSVLGDLSMLADGTIADPAAWGDWMRCVENARQGAVDGNLVIIPKPDSR</sequence>
<name>A0A1R1JQ26_ALCXX</name>
<protein>
    <submittedName>
        <fullName evidence="1">Uncharacterized protein</fullName>
    </submittedName>
</protein>
<accession>A0A1R1JQ26</accession>
<dbReference type="AlphaFoldDB" id="A0A1R1JQ26"/>
<organism evidence="1 2">
    <name type="scientific">Alcaligenes xylosoxydans xylosoxydans</name>
    <name type="common">Achromobacter xylosoxidans</name>
    <dbReference type="NCBI Taxonomy" id="85698"/>
    <lineage>
        <taxon>Bacteria</taxon>
        <taxon>Pseudomonadati</taxon>
        <taxon>Pseudomonadota</taxon>
        <taxon>Betaproteobacteria</taxon>
        <taxon>Burkholderiales</taxon>
        <taxon>Alcaligenaceae</taxon>
        <taxon>Achromobacter</taxon>
    </lineage>
</organism>
<dbReference type="EMBL" id="MJMN01000025">
    <property type="protein sequence ID" value="OMG82923.1"/>
    <property type="molecule type" value="Genomic_DNA"/>
</dbReference>
<dbReference type="Proteomes" id="UP000187251">
    <property type="component" value="Unassembled WGS sequence"/>
</dbReference>